<evidence type="ECO:0000313" key="1">
    <source>
        <dbReference type="EMBL" id="MFC6998100.1"/>
    </source>
</evidence>
<name>A0ABW2DM47_9BACT</name>
<protein>
    <submittedName>
        <fullName evidence="1">Uncharacterized protein</fullName>
    </submittedName>
</protein>
<keyword evidence="2" id="KW-1185">Reference proteome</keyword>
<accession>A0ABW2DM47</accession>
<evidence type="ECO:0000313" key="2">
    <source>
        <dbReference type="Proteomes" id="UP001596405"/>
    </source>
</evidence>
<gene>
    <name evidence="1" type="ORF">ACFQHR_10720</name>
</gene>
<dbReference type="EMBL" id="JBHSYQ010000004">
    <property type="protein sequence ID" value="MFC6998100.1"/>
    <property type="molecule type" value="Genomic_DNA"/>
</dbReference>
<sequence>MSVSPALTHLPSIPLYTFYTGCYGDLDPSILKVGLSVLLSVARRSHIDYNGGTLKCLDYFCTSFWVQILEIKQELLIGRVSETNELYQLGSIIYFTPHDVNRIKGDLQWSIENLTVLVSERIIYHGDKVGYFYEHEMEPWSFNRIFYGWSEVYLPKEPIPLVEAKLLNLIDIDPIIAKFLDNVQMNGMFRLDSFNFKEYDELERNYSIFPLEYVQSQD</sequence>
<dbReference type="Proteomes" id="UP001596405">
    <property type="component" value="Unassembled WGS sequence"/>
</dbReference>
<proteinExistence type="predicted"/>
<dbReference type="RefSeq" id="WP_066621638.1">
    <property type="nucleotide sequence ID" value="NZ_JBHSYQ010000004.1"/>
</dbReference>
<organism evidence="1 2">
    <name type="scientific">Rufibacter roseus</name>
    <dbReference type="NCBI Taxonomy" id="1567108"/>
    <lineage>
        <taxon>Bacteria</taxon>
        <taxon>Pseudomonadati</taxon>
        <taxon>Bacteroidota</taxon>
        <taxon>Cytophagia</taxon>
        <taxon>Cytophagales</taxon>
        <taxon>Hymenobacteraceae</taxon>
        <taxon>Rufibacter</taxon>
    </lineage>
</organism>
<reference evidence="2" key="1">
    <citation type="journal article" date="2019" name="Int. J. Syst. Evol. Microbiol.">
        <title>The Global Catalogue of Microorganisms (GCM) 10K type strain sequencing project: providing services to taxonomists for standard genome sequencing and annotation.</title>
        <authorList>
            <consortium name="The Broad Institute Genomics Platform"/>
            <consortium name="The Broad Institute Genome Sequencing Center for Infectious Disease"/>
            <person name="Wu L."/>
            <person name="Ma J."/>
        </authorList>
    </citation>
    <scope>NUCLEOTIDE SEQUENCE [LARGE SCALE GENOMIC DNA]</scope>
    <source>
        <strain evidence="2">CGMCC 4.7393</strain>
    </source>
</reference>
<comment type="caution">
    <text evidence="1">The sequence shown here is derived from an EMBL/GenBank/DDBJ whole genome shotgun (WGS) entry which is preliminary data.</text>
</comment>